<dbReference type="AlphaFoldDB" id="A0A1L7XML3"/>
<dbReference type="Gene3D" id="1.10.8.60">
    <property type="match status" value="1"/>
</dbReference>
<dbReference type="GO" id="GO:0005524">
    <property type="term" value="F:ATP binding"/>
    <property type="evidence" value="ECO:0007669"/>
    <property type="project" value="UniProtKB-KW"/>
</dbReference>
<keyword evidence="3" id="KW-0496">Mitochondrion</keyword>
<dbReference type="SMART" id="SM00382">
    <property type="entry name" value="AAA"/>
    <property type="match status" value="1"/>
</dbReference>
<feature type="region of interest" description="Disordered" evidence="5">
    <location>
        <begin position="24"/>
        <end position="144"/>
    </location>
</feature>
<dbReference type="EMBL" id="FJOG01000036">
    <property type="protein sequence ID" value="CZR66269.1"/>
    <property type="molecule type" value="Genomic_DNA"/>
</dbReference>
<evidence type="ECO:0000256" key="4">
    <source>
        <dbReference type="ARBA" id="ARBA00022840"/>
    </source>
</evidence>
<dbReference type="GO" id="GO:0005741">
    <property type="term" value="C:mitochondrial outer membrane"/>
    <property type="evidence" value="ECO:0007669"/>
    <property type="project" value="UniProtKB-SubCell"/>
</dbReference>
<evidence type="ECO:0000256" key="2">
    <source>
        <dbReference type="ARBA" id="ARBA00022741"/>
    </source>
</evidence>
<comment type="subcellular location">
    <subcellularLocation>
        <location evidence="1">Mitochondrion outer membrane</location>
        <topology evidence="1">Single-pass membrane protein</topology>
    </subcellularLocation>
</comment>
<dbReference type="PANTHER" id="PTHR45644">
    <property type="entry name" value="AAA ATPASE, PUTATIVE (AFU_ORTHOLOGUE AFUA_2G12920)-RELATED-RELATED"/>
    <property type="match status" value="1"/>
</dbReference>
<dbReference type="InterPro" id="IPR003959">
    <property type="entry name" value="ATPase_AAA_core"/>
</dbReference>
<dbReference type="GO" id="GO:0016887">
    <property type="term" value="F:ATP hydrolysis activity"/>
    <property type="evidence" value="ECO:0007669"/>
    <property type="project" value="InterPro"/>
</dbReference>
<feature type="compositionally biased region" description="Basic and acidic residues" evidence="5">
    <location>
        <begin position="193"/>
        <end position="202"/>
    </location>
</feature>
<keyword evidence="4" id="KW-0067">ATP-binding</keyword>
<reference evidence="7 8" key="1">
    <citation type="submission" date="2016-03" db="EMBL/GenBank/DDBJ databases">
        <authorList>
            <person name="Ploux O."/>
        </authorList>
    </citation>
    <scope>NUCLEOTIDE SEQUENCE [LARGE SCALE GENOMIC DNA]</scope>
    <source>
        <strain evidence="7 8">UAMH 11012</strain>
    </source>
</reference>
<dbReference type="PANTHER" id="PTHR45644:SF56">
    <property type="entry name" value="AAA ATPASE, PUTATIVE (AFU_ORTHOLOGUE AFUA_2G12920)-RELATED"/>
    <property type="match status" value="1"/>
</dbReference>
<dbReference type="Pfam" id="PF00004">
    <property type="entry name" value="AAA"/>
    <property type="match status" value="1"/>
</dbReference>
<feature type="region of interest" description="Disordered" evidence="5">
    <location>
        <begin position="166"/>
        <end position="219"/>
    </location>
</feature>
<evidence type="ECO:0000313" key="7">
    <source>
        <dbReference type="EMBL" id="CZR66269.1"/>
    </source>
</evidence>
<keyword evidence="2" id="KW-0547">Nucleotide-binding</keyword>
<evidence type="ECO:0000256" key="5">
    <source>
        <dbReference type="SAM" id="MobiDB-lite"/>
    </source>
</evidence>
<keyword evidence="8" id="KW-1185">Reference proteome</keyword>
<dbReference type="InterPro" id="IPR003593">
    <property type="entry name" value="AAA+_ATPase"/>
</dbReference>
<dbReference type="Gene3D" id="3.40.50.300">
    <property type="entry name" value="P-loop containing nucleotide triphosphate hydrolases"/>
    <property type="match status" value="1"/>
</dbReference>
<name>A0A1L7XML3_9HELO</name>
<dbReference type="InterPro" id="IPR027417">
    <property type="entry name" value="P-loop_NTPase"/>
</dbReference>
<feature type="compositionally biased region" description="Polar residues" evidence="5">
    <location>
        <begin position="73"/>
        <end position="82"/>
    </location>
</feature>
<evidence type="ECO:0000256" key="3">
    <source>
        <dbReference type="ARBA" id="ARBA00022787"/>
    </source>
</evidence>
<dbReference type="InterPro" id="IPR041569">
    <property type="entry name" value="AAA_lid_3"/>
</dbReference>
<dbReference type="InterPro" id="IPR051701">
    <property type="entry name" value="Mito_OM_Translocase_MSP1"/>
</dbReference>
<proteinExistence type="predicted"/>
<organism evidence="7 8">
    <name type="scientific">Phialocephala subalpina</name>
    <dbReference type="NCBI Taxonomy" id="576137"/>
    <lineage>
        <taxon>Eukaryota</taxon>
        <taxon>Fungi</taxon>
        <taxon>Dikarya</taxon>
        <taxon>Ascomycota</taxon>
        <taxon>Pezizomycotina</taxon>
        <taxon>Leotiomycetes</taxon>
        <taxon>Helotiales</taxon>
        <taxon>Mollisiaceae</taxon>
        <taxon>Phialocephala</taxon>
        <taxon>Phialocephala fortinii species complex</taxon>
    </lineage>
</organism>
<accession>A0A1L7XML3</accession>
<evidence type="ECO:0000313" key="8">
    <source>
        <dbReference type="Proteomes" id="UP000184330"/>
    </source>
</evidence>
<protein>
    <recommendedName>
        <fullName evidence="6">AAA+ ATPase domain-containing protein</fullName>
    </recommendedName>
</protein>
<evidence type="ECO:0000259" key="6">
    <source>
        <dbReference type="SMART" id="SM00382"/>
    </source>
</evidence>
<keyword evidence="3" id="KW-0472">Membrane</keyword>
<evidence type="ECO:0000256" key="1">
    <source>
        <dbReference type="ARBA" id="ARBA00004572"/>
    </source>
</evidence>
<keyword evidence="3" id="KW-1000">Mitochondrion outer membrane</keyword>
<feature type="domain" description="AAA+ ATPase" evidence="6">
    <location>
        <begin position="293"/>
        <end position="429"/>
    </location>
</feature>
<dbReference type="SUPFAM" id="SSF52540">
    <property type="entry name" value="P-loop containing nucleoside triphosphate hydrolases"/>
    <property type="match status" value="1"/>
</dbReference>
<dbReference type="OrthoDB" id="39734at2759"/>
<dbReference type="Proteomes" id="UP000184330">
    <property type="component" value="Unassembled WGS sequence"/>
</dbReference>
<feature type="compositionally biased region" description="Basic and acidic residues" evidence="5">
    <location>
        <begin position="532"/>
        <end position="543"/>
    </location>
</feature>
<dbReference type="Pfam" id="PF17862">
    <property type="entry name" value="AAA_lid_3"/>
    <property type="match status" value="1"/>
</dbReference>
<sequence length="543" mass="60403">MTLTQAGEDDHGFSAYQRAFARAQKRLGSFEPPEHEFPETNAPPVNTNPDQPDEDPVADVGPGLSPTWKPDNDTSSKPTAQKDQAGPSVAQNSQPFGNRPAVEVEVRVVNEDGEPIPRWRTGQDMAAPKSFDDIRKNSTSQNNLLEVNVKEKLRLADDWSEAETNFQNNKNLRGPPSWLPKGRGDGDGGDSSGDDKPAHDPDDGAYDSDLVTEASGEVRVAREHAKRMRKWRAQASGRFENMLLECIVNIDQIPAKYENIYVDREIIRELERVTRLSLDRKKAFSCGVLKGNRVTGAILWGPPGTGKTLLAKGLARESGCNMLSISTAELWQKCHHGEDEKVIKALFSLGRKLHPCIIFLDEADAMLGARKAGEKRHLRSMLNQFLMDWDGLMSGLNSPFILLATNRPFDLDPAVLRRAPVHIHLDVPSLGARQKILELLLKDEKLQPGLNAAIIASQTHKYTGSDLKNMCVTAATHCVDEQAEAGLEDTEERVLTVEHFWRAMRTVRPTSLSSTMRNEFQKFQKKGPIPENDGHGHHQEDED</sequence>
<dbReference type="STRING" id="576137.A0A1L7XML3"/>
<gene>
    <name evidence="7" type="ORF">PAC_16170</name>
</gene>
<feature type="region of interest" description="Disordered" evidence="5">
    <location>
        <begin position="524"/>
        <end position="543"/>
    </location>
</feature>